<evidence type="ECO:0000313" key="7">
    <source>
        <dbReference type="EMBL" id="SDJ52886.1"/>
    </source>
</evidence>
<comment type="similarity">
    <text evidence="1 5">Belongs to the flavin oxidoreductase frp family.</text>
</comment>
<dbReference type="Pfam" id="PF00881">
    <property type="entry name" value="Nitroreductase"/>
    <property type="match status" value="1"/>
</dbReference>
<dbReference type="PIRSF" id="PIRSF005426">
    <property type="entry name" value="Frp"/>
    <property type="match status" value="1"/>
</dbReference>
<reference evidence="8" key="1">
    <citation type="submission" date="2016-10" db="EMBL/GenBank/DDBJ databases">
        <authorList>
            <person name="Varghese N."/>
            <person name="Submissions S."/>
        </authorList>
    </citation>
    <scope>NUCLEOTIDE SEQUENCE [LARGE SCALE GENOMIC DNA]</scope>
    <source>
        <strain evidence="8">DSM 4771</strain>
    </source>
</reference>
<sequence length="248" mass="28511">MSDGEVIRTLIQSHRSIRRFKSEPVPQYIIDDLVESARWAPSSHNVQAYSIICIRDQDTKKNLQELCGNQSYIGQCPVFFVFVMDFYRHALVSERHDSAFEVEEVENLLVGAVDTALASENFLLAARSYGLGGVMIGGIRNQAAEVARLLKLPEWTVPVMGMCIGYPGQDPWQKPRIGREAIYHEEHYETHNLEQHLEAYEKTSAEYYWKRTNGQRIDSWSSQMASYFAVKRRAELTDFIKKQGFPLK</sequence>
<dbReference type="PANTHER" id="PTHR43425:SF2">
    <property type="entry name" value="OXYGEN-INSENSITIVE NADPH NITROREDUCTASE"/>
    <property type="match status" value="1"/>
</dbReference>
<evidence type="ECO:0000313" key="8">
    <source>
        <dbReference type="Proteomes" id="UP000199225"/>
    </source>
</evidence>
<dbReference type="Proteomes" id="UP000199225">
    <property type="component" value="Unassembled WGS sequence"/>
</dbReference>
<evidence type="ECO:0000256" key="1">
    <source>
        <dbReference type="ARBA" id="ARBA00008366"/>
    </source>
</evidence>
<dbReference type="SUPFAM" id="SSF55469">
    <property type="entry name" value="FMN-dependent nitroreductase-like"/>
    <property type="match status" value="1"/>
</dbReference>
<dbReference type="GO" id="GO:0016491">
    <property type="term" value="F:oxidoreductase activity"/>
    <property type="evidence" value="ECO:0007669"/>
    <property type="project" value="UniProtKB-UniRule"/>
</dbReference>
<dbReference type="InterPro" id="IPR016446">
    <property type="entry name" value="Flavin_OxRdtase_Frp"/>
</dbReference>
<dbReference type="STRING" id="86666.SAMN04490247_2251"/>
<evidence type="ECO:0000256" key="4">
    <source>
        <dbReference type="ARBA" id="ARBA00023002"/>
    </source>
</evidence>
<keyword evidence="3 5" id="KW-0288">FMN</keyword>
<dbReference type="InterPro" id="IPR000415">
    <property type="entry name" value="Nitroreductase-like"/>
</dbReference>
<feature type="domain" description="Nitroreductase" evidence="6">
    <location>
        <begin position="11"/>
        <end position="166"/>
    </location>
</feature>
<dbReference type="InterPro" id="IPR029479">
    <property type="entry name" value="Nitroreductase"/>
</dbReference>
<keyword evidence="2 5" id="KW-0285">Flavoprotein</keyword>
<evidence type="ECO:0000256" key="3">
    <source>
        <dbReference type="ARBA" id="ARBA00022643"/>
    </source>
</evidence>
<dbReference type="CDD" id="cd02146">
    <property type="entry name" value="NfsA-like"/>
    <property type="match status" value="1"/>
</dbReference>
<name>A0A1G8UG86_9BACI</name>
<keyword evidence="5" id="KW-0521">NADP</keyword>
<evidence type="ECO:0000256" key="5">
    <source>
        <dbReference type="PIRNR" id="PIRNR005426"/>
    </source>
</evidence>
<keyword evidence="4 5" id="KW-0560">Oxidoreductase</keyword>
<evidence type="ECO:0000259" key="6">
    <source>
        <dbReference type="Pfam" id="PF00881"/>
    </source>
</evidence>
<organism evidence="7 8">
    <name type="scientific">Salimicrobium halophilum</name>
    <dbReference type="NCBI Taxonomy" id="86666"/>
    <lineage>
        <taxon>Bacteria</taxon>
        <taxon>Bacillati</taxon>
        <taxon>Bacillota</taxon>
        <taxon>Bacilli</taxon>
        <taxon>Bacillales</taxon>
        <taxon>Bacillaceae</taxon>
        <taxon>Salimicrobium</taxon>
    </lineage>
</organism>
<dbReference type="OrthoDB" id="9775805at2"/>
<dbReference type="EMBL" id="FNEV01000006">
    <property type="protein sequence ID" value="SDJ52886.1"/>
    <property type="molecule type" value="Genomic_DNA"/>
</dbReference>
<dbReference type="RefSeq" id="WP_093193965.1">
    <property type="nucleotide sequence ID" value="NZ_FNEV01000006.1"/>
</dbReference>
<dbReference type="AlphaFoldDB" id="A0A1G8UG86"/>
<dbReference type="PANTHER" id="PTHR43425">
    <property type="entry name" value="OXYGEN-INSENSITIVE NADPH NITROREDUCTASE"/>
    <property type="match status" value="1"/>
</dbReference>
<evidence type="ECO:0000256" key="2">
    <source>
        <dbReference type="ARBA" id="ARBA00022630"/>
    </source>
</evidence>
<proteinExistence type="inferred from homology"/>
<gene>
    <name evidence="7" type="ORF">SAMN04490247_2251</name>
</gene>
<protein>
    <submittedName>
        <fullName evidence="7">Nitroreductase</fullName>
    </submittedName>
</protein>
<dbReference type="NCBIfam" id="NF008033">
    <property type="entry name" value="PRK10765.1"/>
    <property type="match status" value="1"/>
</dbReference>
<accession>A0A1G8UG86</accession>
<dbReference type="Gene3D" id="3.40.109.10">
    <property type="entry name" value="NADH Oxidase"/>
    <property type="match status" value="1"/>
</dbReference>
<keyword evidence="8" id="KW-1185">Reference proteome</keyword>